<comment type="caution">
    <text evidence="2">The sequence shown here is derived from an EMBL/GenBank/DDBJ whole genome shotgun (WGS) entry which is preliminary data.</text>
</comment>
<evidence type="ECO:0000256" key="1">
    <source>
        <dbReference type="SAM" id="Phobius"/>
    </source>
</evidence>
<feature type="transmembrane region" description="Helical" evidence="1">
    <location>
        <begin position="120"/>
        <end position="139"/>
    </location>
</feature>
<reference evidence="2" key="1">
    <citation type="submission" date="2020-05" db="EMBL/GenBank/DDBJ databases">
        <title>Phylogenomic resolution of chytrid fungi.</title>
        <authorList>
            <person name="Stajich J.E."/>
            <person name="Amses K."/>
            <person name="Simmons R."/>
            <person name="Seto K."/>
            <person name="Myers J."/>
            <person name="Bonds A."/>
            <person name="Quandt C.A."/>
            <person name="Barry K."/>
            <person name="Liu P."/>
            <person name="Grigoriev I."/>
            <person name="Longcore J.E."/>
            <person name="James T.Y."/>
        </authorList>
    </citation>
    <scope>NUCLEOTIDE SEQUENCE</scope>
    <source>
        <strain evidence="2">JEL0513</strain>
    </source>
</reference>
<proteinExistence type="predicted"/>
<dbReference type="Proteomes" id="UP001211907">
    <property type="component" value="Unassembled WGS sequence"/>
</dbReference>
<dbReference type="Gene3D" id="1.20.120.1630">
    <property type="match status" value="1"/>
</dbReference>
<gene>
    <name evidence="2" type="ORF">HK100_006191</name>
</gene>
<evidence type="ECO:0000313" key="3">
    <source>
        <dbReference type="Proteomes" id="UP001211907"/>
    </source>
</evidence>
<keyword evidence="3" id="KW-1185">Reference proteome</keyword>
<keyword evidence="1" id="KW-0812">Transmembrane</keyword>
<dbReference type="InterPro" id="IPR010721">
    <property type="entry name" value="UstE-like"/>
</dbReference>
<feature type="transmembrane region" description="Helical" evidence="1">
    <location>
        <begin position="184"/>
        <end position="203"/>
    </location>
</feature>
<sequence length="249" mass="28710">MSLFRSLLKLPDFIMYDGFGGENRKVRPIRYVINSFKGLTLPVMVGLMAYHNNFGWTASVYTSMHGTYGIFWLVKEAICPDPQWQRKQPIECTIMTSAVMLTYWSAGYLTISHHVQVSPCYAASCLFLHTAGIVLMMVTDTQRYFQLKYKKGLISDGWLARSRNTNYLGETMLYSSYFLMSQHWFPWLFPASTMAALFIHGMLRKDESLRKKDGAEEYFKKSWFFFPNFVGAVTDAIWGDNSFAAAKEE</sequence>
<dbReference type="Pfam" id="PF06966">
    <property type="entry name" value="DUF1295"/>
    <property type="match status" value="1"/>
</dbReference>
<keyword evidence="1" id="KW-0472">Membrane</keyword>
<accession>A0AAD5T5H3</accession>
<name>A0AAD5T5H3_9FUNG</name>
<evidence type="ECO:0008006" key="4">
    <source>
        <dbReference type="Google" id="ProtNLM"/>
    </source>
</evidence>
<protein>
    <recommendedName>
        <fullName evidence="4">Steroid 5-alpha reductase C-terminal domain-containing protein</fullName>
    </recommendedName>
</protein>
<keyword evidence="1" id="KW-1133">Transmembrane helix</keyword>
<organism evidence="2 3">
    <name type="scientific">Physocladia obscura</name>
    <dbReference type="NCBI Taxonomy" id="109957"/>
    <lineage>
        <taxon>Eukaryota</taxon>
        <taxon>Fungi</taxon>
        <taxon>Fungi incertae sedis</taxon>
        <taxon>Chytridiomycota</taxon>
        <taxon>Chytridiomycota incertae sedis</taxon>
        <taxon>Chytridiomycetes</taxon>
        <taxon>Chytridiales</taxon>
        <taxon>Chytriomycetaceae</taxon>
        <taxon>Physocladia</taxon>
    </lineage>
</organism>
<dbReference type="AlphaFoldDB" id="A0AAD5T5H3"/>
<evidence type="ECO:0000313" key="2">
    <source>
        <dbReference type="EMBL" id="KAJ3131603.1"/>
    </source>
</evidence>
<dbReference type="EMBL" id="JADGJH010000288">
    <property type="protein sequence ID" value="KAJ3131603.1"/>
    <property type="molecule type" value="Genomic_DNA"/>
</dbReference>